<keyword evidence="2" id="KW-0813">Transport</keyword>
<accession>A0A9E8ZP56</accession>
<dbReference type="EMBL" id="CP113797">
    <property type="protein sequence ID" value="WAL62216.1"/>
    <property type="molecule type" value="Genomic_DNA"/>
</dbReference>
<evidence type="ECO:0000256" key="1">
    <source>
        <dbReference type="RuleBase" id="RU004003"/>
    </source>
</evidence>
<dbReference type="AlphaFoldDB" id="A0A9E8ZP56"/>
<sequence length="745" mass="78944">MKRVFLNKFITGGLFGRGVLTGAAIVMMTSQSAQAAPTRITHVQVNPSESGAAVVMETRSGDRPQVFTVSRGNALVADIINTQLQLDGSNGFVQNNPAPGITSVSVTQLDQNSVRVVVTGQTDPPSGDVQTAGNQVVLNVAPVGEIASVPSATQPATPEAPASSSAPLNASVPSTEAPPDESFALPPHVSSEVLVPNPGVTIDGVPVVEPSRTYVPPTLPAPVPPPIGDIATSAIDTSPLEIDLGTTEVVPRLVLREAPVRDVLSLLGRAAGLNVAYVGDTGASDEGDPAGDVRISLDIENEPVQNVFNYVIRIANLDVNRVGRTIFVGPRLPNSARQLVTRTLRLNQVPVESAVAFLVSLGAETSVTRDRVITTVQAAPITTQGITTAQQPTVTTQAQESRVEVQRVDYEDSEPLLRGLQVTGDARTNSVTLVGAPRKIEIAAAQLSQLDIRRRQAAINVRVIDVNLLGVDRVSTSFSFGINDTGVIVDSGVGVINFGSTTPEDLPSRLGVGADSVDSFINPIGAGNYNFVRNFLAQLRFAVTSGNAKILTDPTLVVQEGQAAQVQLTQDVITNITREIETSEGVRTETVEVERTPAGLILDVRVDRIDDNGFVSLSVAPSISAPTATQTINIGLSGGGQTITLLAVRRVSSGLLRIRDGQTLILSGIIQDQDRATVTKVPLLGDIPILGALFRSTERRNERQEVIVLLTPHILDDSDTSTFGYRYVPQAETQEYIQQQNIQWP</sequence>
<evidence type="ECO:0000259" key="7">
    <source>
        <dbReference type="Pfam" id="PF11741"/>
    </source>
</evidence>
<dbReference type="PANTHER" id="PTHR30332">
    <property type="entry name" value="PROBABLE GENERAL SECRETION PATHWAY PROTEIN D"/>
    <property type="match status" value="1"/>
</dbReference>
<dbReference type="Proteomes" id="UP001163152">
    <property type="component" value="Chromosome"/>
</dbReference>
<dbReference type="Gene3D" id="2.60.40.3500">
    <property type="match status" value="1"/>
</dbReference>
<gene>
    <name evidence="8" type="ORF">OXH18_09575</name>
</gene>
<name>A0A9E8ZP56_9CYAN</name>
<dbReference type="Pfam" id="PF11741">
    <property type="entry name" value="AMIN"/>
    <property type="match status" value="1"/>
</dbReference>
<dbReference type="GO" id="GO:0015627">
    <property type="term" value="C:type II protein secretion system complex"/>
    <property type="evidence" value="ECO:0007669"/>
    <property type="project" value="TreeGrafter"/>
</dbReference>
<proteinExistence type="inferred from homology"/>
<dbReference type="InterPro" id="IPR004846">
    <property type="entry name" value="T2SS/T3SS_dom"/>
</dbReference>
<evidence type="ECO:0000256" key="3">
    <source>
        <dbReference type="SAM" id="MobiDB-lite"/>
    </source>
</evidence>
<keyword evidence="4" id="KW-0732">Signal</keyword>
<feature type="domain" description="NolW-like" evidence="6">
    <location>
        <begin position="341"/>
        <end position="456"/>
    </location>
</feature>
<dbReference type="Pfam" id="PF00263">
    <property type="entry name" value="Secretin"/>
    <property type="match status" value="1"/>
</dbReference>
<reference evidence="8" key="1">
    <citation type="submission" date="2022-12" db="EMBL/GenBank/DDBJ databases">
        <title>Polyphasic identification of a Novel Hot-Spring Cyanobacterium Ocullathermofonsia sinensis gen nov. sp. nov. and Genomic Insights on its Adaptations to the Thermal Habitat.</title>
        <authorList>
            <person name="Daroch M."/>
            <person name="Tang J."/>
            <person name="Jiang Y."/>
        </authorList>
    </citation>
    <scope>NUCLEOTIDE SEQUENCE</scope>
    <source>
        <strain evidence="8">PKUAC-SCTA174</strain>
    </source>
</reference>
<dbReference type="Pfam" id="PF03958">
    <property type="entry name" value="Secretin_N"/>
    <property type="match status" value="1"/>
</dbReference>
<protein>
    <submittedName>
        <fullName evidence="8">AMIN domain-containing protein</fullName>
    </submittedName>
</protein>
<dbReference type="InterPro" id="IPR021731">
    <property type="entry name" value="AMIN_dom"/>
</dbReference>
<evidence type="ECO:0000313" key="9">
    <source>
        <dbReference type="Proteomes" id="UP001163152"/>
    </source>
</evidence>
<dbReference type="GO" id="GO:0009306">
    <property type="term" value="P:protein secretion"/>
    <property type="evidence" value="ECO:0007669"/>
    <property type="project" value="InterPro"/>
</dbReference>
<comment type="similarity">
    <text evidence="1">Belongs to the bacterial secretin family.</text>
</comment>
<dbReference type="PANTHER" id="PTHR30332:SF17">
    <property type="entry name" value="TYPE IV PILIATION SYSTEM PROTEIN DR_0774-RELATED"/>
    <property type="match status" value="1"/>
</dbReference>
<feature type="region of interest" description="Disordered" evidence="3">
    <location>
        <begin position="150"/>
        <end position="187"/>
    </location>
</feature>
<feature type="domain" description="Type II/III secretion system secretin-like" evidence="5">
    <location>
        <begin position="544"/>
        <end position="715"/>
    </location>
</feature>
<dbReference type="KEGG" id="tsin:OXH18_09575"/>
<evidence type="ECO:0000259" key="6">
    <source>
        <dbReference type="Pfam" id="PF03958"/>
    </source>
</evidence>
<organism evidence="8 9">
    <name type="scientific">Thermocoleostomius sinensis A174</name>
    <dbReference type="NCBI Taxonomy" id="2016057"/>
    <lineage>
        <taxon>Bacteria</taxon>
        <taxon>Bacillati</taxon>
        <taxon>Cyanobacteriota</taxon>
        <taxon>Cyanophyceae</taxon>
        <taxon>Oculatellales</taxon>
        <taxon>Oculatellaceae</taxon>
        <taxon>Thermocoleostomius</taxon>
    </lineage>
</organism>
<evidence type="ECO:0000313" key="8">
    <source>
        <dbReference type="EMBL" id="WAL62216.1"/>
    </source>
</evidence>
<feature type="chain" id="PRO_5038606454" evidence="4">
    <location>
        <begin position="36"/>
        <end position="745"/>
    </location>
</feature>
<feature type="signal peptide" evidence="4">
    <location>
        <begin position="1"/>
        <end position="35"/>
    </location>
</feature>
<evidence type="ECO:0000259" key="5">
    <source>
        <dbReference type="Pfam" id="PF00263"/>
    </source>
</evidence>
<dbReference type="RefSeq" id="WP_268612396.1">
    <property type="nucleotide sequence ID" value="NZ_CP113797.1"/>
</dbReference>
<feature type="compositionally biased region" description="Low complexity" evidence="3">
    <location>
        <begin position="150"/>
        <end position="174"/>
    </location>
</feature>
<dbReference type="InterPro" id="IPR005644">
    <property type="entry name" value="NolW-like"/>
</dbReference>
<dbReference type="InterPro" id="IPR050810">
    <property type="entry name" value="Bact_Secretion_Sys_Channel"/>
</dbReference>
<comment type="subcellular location">
    <subcellularLocation>
        <location evidence="2">Cell outer membrane</location>
    </subcellularLocation>
</comment>
<dbReference type="GO" id="GO:0009279">
    <property type="term" value="C:cell outer membrane"/>
    <property type="evidence" value="ECO:0007669"/>
    <property type="project" value="UniProtKB-SubCell"/>
</dbReference>
<evidence type="ECO:0000256" key="2">
    <source>
        <dbReference type="RuleBase" id="RU004004"/>
    </source>
</evidence>
<keyword evidence="9" id="KW-1185">Reference proteome</keyword>
<feature type="domain" description="AMIN" evidence="7">
    <location>
        <begin position="43"/>
        <end position="130"/>
    </location>
</feature>
<evidence type="ECO:0000256" key="4">
    <source>
        <dbReference type="SAM" id="SignalP"/>
    </source>
</evidence>